<dbReference type="EMBL" id="CAMPGE010009394">
    <property type="protein sequence ID" value="CAI2368262.1"/>
    <property type="molecule type" value="Genomic_DNA"/>
</dbReference>
<accession>A0AAD1XEH9</accession>
<sequence>MDQIIFSFKYWSDTKPRIYESFILIAQEVDGMSKLKEKYLGFCITAKYMDAFSFRIDSLCTS</sequence>
<keyword evidence="2" id="KW-1185">Reference proteome</keyword>
<organism evidence="1 2">
    <name type="scientific">Euplotes crassus</name>
    <dbReference type="NCBI Taxonomy" id="5936"/>
    <lineage>
        <taxon>Eukaryota</taxon>
        <taxon>Sar</taxon>
        <taxon>Alveolata</taxon>
        <taxon>Ciliophora</taxon>
        <taxon>Intramacronucleata</taxon>
        <taxon>Spirotrichea</taxon>
        <taxon>Hypotrichia</taxon>
        <taxon>Euplotida</taxon>
        <taxon>Euplotidae</taxon>
        <taxon>Moneuplotes</taxon>
    </lineage>
</organism>
<dbReference type="Proteomes" id="UP001295684">
    <property type="component" value="Unassembled WGS sequence"/>
</dbReference>
<comment type="caution">
    <text evidence="1">The sequence shown here is derived from an EMBL/GenBank/DDBJ whole genome shotgun (WGS) entry which is preliminary data.</text>
</comment>
<proteinExistence type="predicted"/>
<evidence type="ECO:0000313" key="2">
    <source>
        <dbReference type="Proteomes" id="UP001295684"/>
    </source>
</evidence>
<name>A0AAD1XEH9_EUPCR</name>
<reference evidence="1" key="1">
    <citation type="submission" date="2023-07" db="EMBL/GenBank/DDBJ databases">
        <authorList>
            <consortium name="AG Swart"/>
            <person name="Singh M."/>
            <person name="Singh A."/>
            <person name="Seah K."/>
            <person name="Emmerich C."/>
        </authorList>
    </citation>
    <scope>NUCLEOTIDE SEQUENCE</scope>
    <source>
        <strain evidence="1">DP1</strain>
    </source>
</reference>
<gene>
    <name evidence="1" type="ORF">ECRASSUSDP1_LOCUS9553</name>
</gene>
<protein>
    <submittedName>
        <fullName evidence="1">Uncharacterized protein</fullName>
    </submittedName>
</protein>
<evidence type="ECO:0000313" key="1">
    <source>
        <dbReference type="EMBL" id="CAI2368262.1"/>
    </source>
</evidence>
<dbReference type="AlphaFoldDB" id="A0AAD1XEH9"/>